<evidence type="ECO:0000313" key="2">
    <source>
        <dbReference type="EMBL" id="SFK89747.1"/>
    </source>
</evidence>
<dbReference type="EMBL" id="CP011366">
    <property type="protein sequence ID" value="AKG74562.1"/>
    <property type="molecule type" value="Genomic_DNA"/>
</dbReference>
<name>A0A0F7HM74_9STAP</name>
<evidence type="ECO:0000313" key="4">
    <source>
        <dbReference type="Proteomes" id="UP000183090"/>
    </source>
</evidence>
<dbReference type="Proteomes" id="UP000034029">
    <property type="component" value="Chromosome"/>
</dbReference>
<reference evidence="1 3" key="1">
    <citation type="journal article" date="2015" name="Int. J. Syst. Evol. Microbiol.">
        <title>Complete genome sequence of Salinicoccus halodurans H3B36, isolated from the Qaidam Basin in China.</title>
        <authorList>
            <person name="Jiang K."/>
            <person name="Xue Y."/>
            <person name="Ma Y."/>
        </authorList>
    </citation>
    <scope>NUCLEOTIDE SEQUENCE [LARGE SCALE GENOMIC DNA]</scope>
    <source>
        <strain evidence="1 3">H3B36</strain>
    </source>
</reference>
<proteinExistence type="predicted"/>
<evidence type="ECO:0000313" key="3">
    <source>
        <dbReference type="Proteomes" id="UP000034029"/>
    </source>
</evidence>
<dbReference type="OrthoDB" id="4979632at2"/>
<keyword evidence="3" id="KW-1185">Reference proteome</keyword>
<reference evidence="2 4" key="3">
    <citation type="submission" date="2016-10" db="EMBL/GenBank/DDBJ databases">
        <authorList>
            <person name="Varghese N."/>
            <person name="Submissions S."/>
        </authorList>
    </citation>
    <scope>NUCLEOTIDE SEQUENCE [LARGE SCALE GENOMIC DNA]</scope>
    <source>
        <strain evidence="2 4">CGMCC 1.6501</strain>
    </source>
</reference>
<protein>
    <submittedName>
        <fullName evidence="2">Uncharacterized protein</fullName>
    </submittedName>
</protein>
<gene>
    <name evidence="1" type="ORF">AAT16_10390</name>
    <name evidence="2" type="ORF">SAMN05216235_2377</name>
</gene>
<organism evidence="2 4">
    <name type="scientific">Salinicoccus halodurans</name>
    <dbReference type="NCBI Taxonomy" id="407035"/>
    <lineage>
        <taxon>Bacteria</taxon>
        <taxon>Bacillati</taxon>
        <taxon>Bacillota</taxon>
        <taxon>Bacilli</taxon>
        <taxon>Bacillales</taxon>
        <taxon>Staphylococcaceae</taxon>
        <taxon>Salinicoccus</taxon>
    </lineage>
</organism>
<dbReference type="EMBL" id="FOTB01000005">
    <property type="protein sequence ID" value="SFK89747.1"/>
    <property type="molecule type" value="Genomic_DNA"/>
</dbReference>
<dbReference type="Proteomes" id="UP000183090">
    <property type="component" value="Unassembled WGS sequence"/>
</dbReference>
<dbReference type="RefSeq" id="WP_046790744.1">
    <property type="nucleotide sequence ID" value="NZ_CP011366.1"/>
</dbReference>
<accession>A0A0F7HM74</accession>
<evidence type="ECO:0000313" key="1">
    <source>
        <dbReference type="EMBL" id="AKG74562.1"/>
    </source>
</evidence>
<sequence length="163" mass="18740">MIIYKKCLDCGSRETEELKVDEYACSECGRQWTKDEAIDAAYDEINVMKVSYGGFFGGYNEIDVDLKNREVTLDFTRGKTEKTVRALDDKETAELMNMLKEVDILNWKRSYDNPFVLDGTQWDITLKRDAGDLLRSGNNAFPEGWEKFGSGIEKIAQISIFQY</sequence>
<dbReference type="KEGG" id="shv:AAT16_10390"/>
<dbReference type="AlphaFoldDB" id="A0A0F7HM74"/>
<reference evidence="3" key="2">
    <citation type="submission" date="2015-04" db="EMBL/GenBank/DDBJ databases">
        <title>Complete genome sequence of Salinicoccus halodurans strain H3B36, isolated from the Qaidam basin of China.</title>
        <authorList>
            <person name="Ma Y."/>
            <person name="Jiang K."/>
            <person name="Xue Y."/>
        </authorList>
    </citation>
    <scope>NUCLEOTIDE SEQUENCE [LARGE SCALE GENOMIC DNA]</scope>
    <source>
        <strain evidence="3">H3B36</strain>
    </source>
</reference>